<dbReference type="EMBL" id="CP020771">
    <property type="protein sequence ID" value="ARI79794.1"/>
    <property type="molecule type" value="Genomic_DNA"/>
</dbReference>
<evidence type="ECO:0000313" key="2">
    <source>
        <dbReference type="Proteomes" id="UP000192439"/>
    </source>
</evidence>
<proteinExistence type="predicted"/>
<reference evidence="1 2" key="1">
    <citation type="journal article" date="2018" name="Harmful Algae">
        <title>The highly heterogeneous methylated genomes and diverse restriction-modification systems of bloom-forming Microcystis.</title>
        <authorList>
            <person name="Zhao L."/>
            <person name="Song Y."/>
            <person name="Li L."/>
            <person name="Gan N."/>
            <person name="Brand J.J."/>
            <person name="Song L."/>
        </authorList>
    </citation>
    <scope>NUCLEOTIDE SEQUENCE [LARGE SCALE GENOMIC DNA]</scope>
    <source>
        <strain evidence="1 2">PCC 7806SL</strain>
    </source>
</reference>
<dbReference type="RefSeq" id="WP_201261443.1">
    <property type="nucleotide sequence ID" value="NZ_CP020771.1"/>
</dbReference>
<gene>
    <name evidence="1" type="ORF">BH695_0513</name>
</gene>
<name>A0AB33BFM5_MICA7</name>
<keyword evidence="2" id="KW-1185">Reference proteome</keyword>
<protein>
    <submittedName>
        <fullName evidence="1">Uncharacterized protein</fullName>
    </submittedName>
</protein>
<dbReference type="Proteomes" id="UP000192439">
    <property type="component" value="Chromosome"/>
</dbReference>
<evidence type="ECO:0000313" key="1">
    <source>
        <dbReference type="EMBL" id="ARI79794.1"/>
    </source>
</evidence>
<sequence>MNMTKQTLLQKLLEHNVPQDLYSLEGGLPNEAYCLDFVNGGWETYYSERGIKTGLKHFDDESSACSYFLEEILGTLREMKVIK</sequence>
<organism evidence="1 2">
    <name type="scientific">Microcystis aeruginosa PCC 7806SL</name>
    <dbReference type="NCBI Taxonomy" id="1903187"/>
    <lineage>
        <taxon>Bacteria</taxon>
        <taxon>Bacillati</taxon>
        <taxon>Cyanobacteriota</taxon>
        <taxon>Cyanophyceae</taxon>
        <taxon>Oscillatoriophycideae</taxon>
        <taxon>Chroococcales</taxon>
        <taxon>Microcystaceae</taxon>
        <taxon>Microcystis</taxon>
    </lineage>
</organism>
<dbReference type="AlphaFoldDB" id="A0AB33BFM5"/>
<accession>A0AB33BFM5</accession>